<dbReference type="Pfam" id="PF25670">
    <property type="entry name" value="Phage_tail_C_2"/>
    <property type="match status" value="1"/>
</dbReference>
<proteinExistence type="predicted"/>
<sequence length="420" mass="45090">MPAGTLTLTNNSAVVKGTGTAFNTELKAGDFIVSVVGGVTYTLPVKTVDSATQATLIKAYDGPTQAGAAWYAVPRDAMNTITAQLAAETARALRGLNLDKNNWQQVFSGTGNITVTLPDGSTYTGPAWNSFTSALNLKADKEEVDKKADKTEVDKKADKSALGTAAVKNVGKDSGNVSLSGYGGFIAPGGDTRTTDTDINDLYNRFMNSGMVVYRNDVVLSGNWPHPAYSPSLFIPAGDTFAAISFPYDALGGAIRVYAGKKATDWNGKALHTRALWDSVNTTVDGNGFIKKASPIVKLYRDGSCELNDESHGIKTERVSEGVYRVSGTLGFNADAQWGGPDGGIEVPLDRNKQPLIWVDYEIEPTGDLLIKTYHRTYTAAPPFARNDVQGYDEGMPIDIPAGRWIDLRVEMPVKKEINK</sequence>
<evidence type="ECO:0000313" key="2">
    <source>
        <dbReference type="EMBL" id="MVF02806.1"/>
    </source>
</evidence>
<name>A0ABD6HQF0_SERMA</name>
<gene>
    <name evidence="2" type="ORF">GMA22_05980</name>
</gene>
<accession>A0ABD6HQF0</accession>
<dbReference type="InterPro" id="IPR058008">
    <property type="entry name" value="Gp26_C"/>
</dbReference>
<dbReference type="RefSeq" id="WP_156865551.1">
    <property type="nucleotide sequence ID" value="NZ_WNKC01000001.1"/>
</dbReference>
<dbReference type="Proteomes" id="UP000443014">
    <property type="component" value="Unassembled WGS sequence"/>
</dbReference>
<organism evidence="2 3">
    <name type="scientific">Serratia marcescens</name>
    <dbReference type="NCBI Taxonomy" id="615"/>
    <lineage>
        <taxon>Bacteria</taxon>
        <taxon>Pseudomonadati</taxon>
        <taxon>Pseudomonadota</taxon>
        <taxon>Gammaproteobacteria</taxon>
        <taxon>Enterobacterales</taxon>
        <taxon>Yersiniaceae</taxon>
        <taxon>Serratia</taxon>
    </lineage>
</organism>
<dbReference type="AlphaFoldDB" id="A0ABD6HQF0"/>
<reference evidence="2 3" key="1">
    <citation type="submission" date="2019-11" db="EMBL/GenBank/DDBJ databases">
        <title>Whole genome sequence of a plant growth promoting strain Serratia marcescens BTL07 isolated from the rhizoplane of Chili (Capsicum annuum).</title>
        <authorList>
            <person name="Dutta S."/>
            <person name="Khatun A."/>
            <person name="Gupta D.R."/>
            <person name="Surovy M.Z."/>
            <person name="Rahman M.M."/>
            <person name="Mahmud N.U."/>
            <person name="Emes R."/>
            <person name="Warry A."/>
            <person name="West H."/>
            <person name="Clarke M.L."/>
            <person name="Islam M.T."/>
        </authorList>
    </citation>
    <scope>NUCLEOTIDE SEQUENCE [LARGE SCALE GENOMIC DNA]</scope>
    <source>
        <strain evidence="2 3">BTL07</strain>
    </source>
</reference>
<protein>
    <submittedName>
        <fullName evidence="2">Phage tail protein</fullName>
    </submittedName>
</protein>
<comment type="caution">
    <text evidence="2">The sequence shown here is derived from an EMBL/GenBank/DDBJ whole genome shotgun (WGS) entry which is preliminary data.</text>
</comment>
<feature type="domain" description="Phage tail protein C-terminal" evidence="1">
    <location>
        <begin position="281"/>
        <end position="413"/>
    </location>
</feature>
<evidence type="ECO:0000313" key="3">
    <source>
        <dbReference type="Proteomes" id="UP000443014"/>
    </source>
</evidence>
<evidence type="ECO:0000259" key="1">
    <source>
        <dbReference type="Pfam" id="PF25670"/>
    </source>
</evidence>
<dbReference type="EMBL" id="WNKC01000001">
    <property type="protein sequence ID" value="MVF02806.1"/>
    <property type="molecule type" value="Genomic_DNA"/>
</dbReference>